<dbReference type="InterPro" id="IPR002397">
    <property type="entry name" value="Cyt_P450_B"/>
</dbReference>
<accession>A0ABV6VWY4</accession>
<evidence type="ECO:0000256" key="3">
    <source>
        <dbReference type="SAM" id="MobiDB-lite"/>
    </source>
</evidence>
<dbReference type="InterPro" id="IPR017972">
    <property type="entry name" value="Cyt_P450_CS"/>
</dbReference>
<evidence type="ECO:0000313" key="5">
    <source>
        <dbReference type="Proteomes" id="UP001592531"/>
    </source>
</evidence>
<evidence type="ECO:0000256" key="2">
    <source>
        <dbReference type="RuleBase" id="RU000461"/>
    </source>
</evidence>
<dbReference type="PRINTS" id="PR00359">
    <property type="entry name" value="BP450"/>
</dbReference>
<dbReference type="Proteomes" id="UP001592531">
    <property type="component" value="Unassembled WGS sequence"/>
</dbReference>
<dbReference type="Pfam" id="PF00067">
    <property type="entry name" value="p450"/>
    <property type="match status" value="1"/>
</dbReference>
<gene>
    <name evidence="4" type="ORF">ACEZDE_15375</name>
</gene>
<reference evidence="4 5" key="1">
    <citation type="submission" date="2024-09" db="EMBL/GenBank/DDBJ databases">
        <authorList>
            <person name="Lee S.D."/>
        </authorList>
    </citation>
    <scope>NUCLEOTIDE SEQUENCE [LARGE SCALE GENOMIC DNA]</scope>
    <source>
        <strain evidence="4 5">N8-3</strain>
    </source>
</reference>
<keyword evidence="2" id="KW-0479">Metal-binding</keyword>
<dbReference type="InterPro" id="IPR001128">
    <property type="entry name" value="Cyt_P450"/>
</dbReference>
<dbReference type="SUPFAM" id="SSF48264">
    <property type="entry name" value="Cytochrome P450"/>
    <property type="match status" value="1"/>
</dbReference>
<keyword evidence="2" id="KW-0408">Iron</keyword>
<organism evidence="4 5">
    <name type="scientific">Streptacidiphilus cavernicola</name>
    <dbReference type="NCBI Taxonomy" id="3342716"/>
    <lineage>
        <taxon>Bacteria</taxon>
        <taxon>Bacillati</taxon>
        <taxon>Actinomycetota</taxon>
        <taxon>Actinomycetes</taxon>
        <taxon>Kitasatosporales</taxon>
        <taxon>Streptomycetaceae</taxon>
        <taxon>Streptacidiphilus</taxon>
    </lineage>
</organism>
<protein>
    <submittedName>
        <fullName evidence="4">Cytochrome P450</fullName>
    </submittedName>
</protein>
<dbReference type="InterPro" id="IPR036396">
    <property type="entry name" value="Cyt_P450_sf"/>
</dbReference>
<dbReference type="PROSITE" id="PS00086">
    <property type="entry name" value="CYTOCHROME_P450"/>
    <property type="match status" value="1"/>
</dbReference>
<proteinExistence type="inferred from homology"/>
<feature type="region of interest" description="Disordered" evidence="3">
    <location>
        <begin position="1"/>
        <end position="30"/>
    </location>
</feature>
<dbReference type="EMBL" id="JBHFAB010000010">
    <property type="protein sequence ID" value="MFC1418012.1"/>
    <property type="molecule type" value="Genomic_DNA"/>
</dbReference>
<dbReference type="CDD" id="cd11029">
    <property type="entry name" value="CYP107-like"/>
    <property type="match status" value="1"/>
</dbReference>
<name>A0ABV6VWY4_9ACTN</name>
<keyword evidence="2" id="KW-0349">Heme</keyword>
<sequence length="407" mass="43480">MTDPAQHPRPHPAQPPHSPDDPAAPYSGYARMRSGCPVQALAADGPSAAGPGSYLVTGYDEARQALADPRLSKDTAAFFADKPSQRQLHPAVARTMLATDPPEHTRLRALVTRAFSTGAVARMRPYIASVTEELLDRWPVRGRVDLVADLAVPLPVTVICELLGVPEADRAEVRIWSAELFAAGQPERIDAASHALADYLSALIAARRRAPGDALLDQLIAVRDGSDRLTEEELLSLSVLLLVAGHETTANFLGNAVLALLLHPDELAGLIREPARIPDALDELLRFDAPVSTATFRYAAEPLTLGGVHIPAGAPVLVAPGAANRDPLRFASPDRLDLTRDASGQLGFGHGIHRCLGAPLARAEGEIALRALLARFPGLRLAVPADQLAWRRTRLMRGLVSLPLQTG</sequence>
<evidence type="ECO:0000256" key="1">
    <source>
        <dbReference type="ARBA" id="ARBA00010617"/>
    </source>
</evidence>
<dbReference type="PANTHER" id="PTHR46696">
    <property type="entry name" value="P450, PUTATIVE (EUROFUNG)-RELATED"/>
    <property type="match status" value="1"/>
</dbReference>
<comment type="similarity">
    <text evidence="1 2">Belongs to the cytochrome P450 family.</text>
</comment>
<dbReference type="Gene3D" id="1.10.630.10">
    <property type="entry name" value="Cytochrome P450"/>
    <property type="match status" value="1"/>
</dbReference>
<dbReference type="PANTHER" id="PTHR46696:SF1">
    <property type="entry name" value="CYTOCHROME P450 YJIB-RELATED"/>
    <property type="match status" value="1"/>
</dbReference>
<keyword evidence="5" id="KW-1185">Reference proteome</keyword>
<keyword evidence="2" id="KW-0503">Monooxygenase</keyword>
<keyword evidence="2" id="KW-0560">Oxidoreductase</keyword>
<dbReference type="RefSeq" id="WP_380536715.1">
    <property type="nucleotide sequence ID" value="NZ_JBHFAB010000010.1"/>
</dbReference>
<evidence type="ECO:0000313" key="4">
    <source>
        <dbReference type="EMBL" id="MFC1418012.1"/>
    </source>
</evidence>
<comment type="caution">
    <text evidence="4">The sequence shown here is derived from an EMBL/GenBank/DDBJ whole genome shotgun (WGS) entry which is preliminary data.</text>
</comment>